<dbReference type="AlphaFoldDB" id="A0A200R675"/>
<proteinExistence type="predicted"/>
<dbReference type="EMBL" id="MVGT01000437">
    <property type="protein sequence ID" value="OVA18242.1"/>
    <property type="molecule type" value="Genomic_DNA"/>
</dbReference>
<evidence type="ECO:0000313" key="3">
    <source>
        <dbReference type="Proteomes" id="UP000195402"/>
    </source>
</evidence>
<evidence type="ECO:0008006" key="4">
    <source>
        <dbReference type="Google" id="ProtNLM"/>
    </source>
</evidence>
<reference evidence="2 3" key="1">
    <citation type="journal article" date="2017" name="Mol. Plant">
        <title>The Genome of Medicinal Plant Macleaya cordata Provides New Insights into Benzylisoquinoline Alkaloids Metabolism.</title>
        <authorList>
            <person name="Liu X."/>
            <person name="Liu Y."/>
            <person name="Huang P."/>
            <person name="Ma Y."/>
            <person name="Qing Z."/>
            <person name="Tang Q."/>
            <person name="Cao H."/>
            <person name="Cheng P."/>
            <person name="Zheng Y."/>
            <person name="Yuan Z."/>
            <person name="Zhou Y."/>
            <person name="Liu J."/>
            <person name="Tang Z."/>
            <person name="Zhuo Y."/>
            <person name="Zhang Y."/>
            <person name="Yu L."/>
            <person name="Huang J."/>
            <person name="Yang P."/>
            <person name="Peng Q."/>
            <person name="Zhang J."/>
            <person name="Jiang W."/>
            <person name="Zhang Z."/>
            <person name="Lin K."/>
            <person name="Ro D.K."/>
            <person name="Chen X."/>
            <person name="Xiong X."/>
            <person name="Shang Y."/>
            <person name="Huang S."/>
            <person name="Zeng J."/>
        </authorList>
    </citation>
    <scope>NUCLEOTIDE SEQUENCE [LARGE SCALE GENOMIC DNA]</scope>
    <source>
        <strain evidence="3">cv. BLH2017</strain>
        <tissue evidence="2">Root</tissue>
    </source>
</reference>
<gene>
    <name evidence="2" type="ORF">BVC80_1835g674</name>
</gene>
<dbReference type="PANTHER" id="PTHR33312:SF21">
    <property type="entry name" value="MEMBRANE-ASSOCIATED KINASE REGULATOR 3-RELATED"/>
    <property type="match status" value="1"/>
</dbReference>
<sequence>MANRKLSSCDHADEDYIDMEVSSSSTLFCYSISSPQQPREFEFQMFSPSLEREPTISPADELFYKGKLLPLHLPPRLQMVQKLLQSSNTSHENKAETFEQNYTNTTPTPTTSTSSTPFESCNVSPSHSCPVSRELNPTEYFFECPTEVLGFIDDHPKKSWSKKLKLIKQSSLGMKLKASGAYVKSLFSKSGCSDEACFESTRKNGAEGIASKGKECLKRNIKVGKKNPFGHIHNERYKMAGIEKEKMSKDNGCRRRSSFSGVIKHCSSSSASYSSLFSSANSKEFFELHLLKRSDNSEIESAVQGAIAHCKQSPVAVLLKKD</sequence>
<dbReference type="GO" id="GO:0019210">
    <property type="term" value="F:kinase inhibitor activity"/>
    <property type="evidence" value="ECO:0007669"/>
    <property type="project" value="InterPro"/>
</dbReference>
<dbReference type="InParanoid" id="A0A200R675"/>
<comment type="caution">
    <text evidence="2">The sequence shown here is derived from an EMBL/GenBank/DDBJ whole genome shotgun (WGS) entry which is preliminary data.</text>
</comment>
<dbReference type="OrthoDB" id="1938320at2759"/>
<protein>
    <recommendedName>
        <fullName evidence="4">Membrane-associated kinase regulator 4</fullName>
    </recommendedName>
</protein>
<dbReference type="InterPro" id="IPR039620">
    <property type="entry name" value="BKI1/MAKR1/3/4"/>
</dbReference>
<dbReference type="GO" id="GO:0005886">
    <property type="term" value="C:plasma membrane"/>
    <property type="evidence" value="ECO:0007669"/>
    <property type="project" value="InterPro"/>
</dbReference>
<evidence type="ECO:0000256" key="1">
    <source>
        <dbReference type="SAM" id="MobiDB-lite"/>
    </source>
</evidence>
<feature type="compositionally biased region" description="Low complexity" evidence="1">
    <location>
        <begin position="105"/>
        <end position="117"/>
    </location>
</feature>
<evidence type="ECO:0000313" key="2">
    <source>
        <dbReference type="EMBL" id="OVA18242.1"/>
    </source>
</evidence>
<dbReference type="PANTHER" id="PTHR33312">
    <property type="entry name" value="MEMBRANE-ASSOCIATED KINASE REGULATOR 4-RELATED"/>
    <property type="match status" value="1"/>
</dbReference>
<organism evidence="2 3">
    <name type="scientific">Macleaya cordata</name>
    <name type="common">Five-seeded plume-poppy</name>
    <name type="synonym">Bocconia cordata</name>
    <dbReference type="NCBI Taxonomy" id="56857"/>
    <lineage>
        <taxon>Eukaryota</taxon>
        <taxon>Viridiplantae</taxon>
        <taxon>Streptophyta</taxon>
        <taxon>Embryophyta</taxon>
        <taxon>Tracheophyta</taxon>
        <taxon>Spermatophyta</taxon>
        <taxon>Magnoliopsida</taxon>
        <taxon>Ranunculales</taxon>
        <taxon>Papaveraceae</taxon>
        <taxon>Papaveroideae</taxon>
        <taxon>Macleaya</taxon>
    </lineage>
</organism>
<dbReference type="FunCoup" id="A0A200R675">
    <property type="interactions" value="825"/>
</dbReference>
<feature type="region of interest" description="Disordered" evidence="1">
    <location>
        <begin position="85"/>
        <end position="120"/>
    </location>
</feature>
<name>A0A200R675_MACCD</name>
<dbReference type="OMA" id="SEIEHCY"/>
<dbReference type="Proteomes" id="UP000195402">
    <property type="component" value="Unassembled WGS sequence"/>
</dbReference>
<dbReference type="STRING" id="56857.A0A200R675"/>
<accession>A0A200R675</accession>
<keyword evidence="3" id="KW-1185">Reference proteome</keyword>